<organism evidence="1">
    <name type="scientific">Arundo donax</name>
    <name type="common">Giant reed</name>
    <name type="synonym">Donax arundinaceus</name>
    <dbReference type="NCBI Taxonomy" id="35708"/>
    <lineage>
        <taxon>Eukaryota</taxon>
        <taxon>Viridiplantae</taxon>
        <taxon>Streptophyta</taxon>
        <taxon>Embryophyta</taxon>
        <taxon>Tracheophyta</taxon>
        <taxon>Spermatophyta</taxon>
        <taxon>Magnoliopsida</taxon>
        <taxon>Liliopsida</taxon>
        <taxon>Poales</taxon>
        <taxon>Poaceae</taxon>
        <taxon>PACMAD clade</taxon>
        <taxon>Arundinoideae</taxon>
        <taxon>Arundineae</taxon>
        <taxon>Arundo</taxon>
    </lineage>
</organism>
<sequence length="29" mass="3802">MRLWLSRVRPRTPSLHCRRILERRDRERR</sequence>
<reference evidence="1" key="1">
    <citation type="submission" date="2014-09" db="EMBL/GenBank/DDBJ databases">
        <authorList>
            <person name="Magalhaes I.L.F."/>
            <person name="Oliveira U."/>
            <person name="Santos F.R."/>
            <person name="Vidigal T.H.D.A."/>
            <person name="Brescovit A.D."/>
            <person name="Santos A.J."/>
        </authorList>
    </citation>
    <scope>NUCLEOTIDE SEQUENCE</scope>
    <source>
        <tissue evidence="1">Shoot tissue taken approximately 20 cm above the soil surface</tissue>
    </source>
</reference>
<name>A0A0A8ZCA1_ARUDO</name>
<reference evidence="1" key="2">
    <citation type="journal article" date="2015" name="Data Brief">
        <title>Shoot transcriptome of the giant reed, Arundo donax.</title>
        <authorList>
            <person name="Barrero R.A."/>
            <person name="Guerrero F.D."/>
            <person name="Moolhuijzen P."/>
            <person name="Goolsby J.A."/>
            <person name="Tidwell J."/>
            <person name="Bellgard S.E."/>
            <person name="Bellgard M.I."/>
        </authorList>
    </citation>
    <scope>NUCLEOTIDE SEQUENCE</scope>
    <source>
        <tissue evidence="1">Shoot tissue taken approximately 20 cm above the soil surface</tissue>
    </source>
</reference>
<evidence type="ECO:0000313" key="1">
    <source>
        <dbReference type="EMBL" id="JAD34365.1"/>
    </source>
</evidence>
<dbReference type="EMBL" id="GBRH01263530">
    <property type="protein sequence ID" value="JAD34365.1"/>
    <property type="molecule type" value="Transcribed_RNA"/>
</dbReference>
<proteinExistence type="predicted"/>
<protein>
    <submittedName>
        <fullName evidence="1">Uncharacterized protein</fullName>
    </submittedName>
</protein>
<accession>A0A0A8ZCA1</accession>
<dbReference type="AlphaFoldDB" id="A0A0A8ZCA1"/>